<evidence type="ECO:0000259" key="2">
    <source>
        <dbReference type="PROSITE" id="PS50110"/>
    </source>
</evidence>
<keyword evidence="4" id="KW-1185">Reference proteome</keyword>
<gene>
    <name evidence="3" type="ORF">SAMN04490243_0351</name>
</gene>
<dbReference type="InterPro" id="IPR001789">
    <property type="entry name" value="Sig_transdc_resp-reg_receiver"/>
</dbReference>
<dbReference type="SUPFAM" id="SSF52172">
    <property type="entry name" value="CheY-like"/>
    <property type="match status" value="1"/>
</dbReference>
<dbReference type="EMBL" id="FOYQ01000001">
    <property type="protein sequence ID" value="SFR31762.1"/>
    <property type="molecule type" value="Genomic_DNA"/>
</dbReference>
<sequence>MHNKDLLWIIDDDPILVYGIKKMLLSEFPEMNIETFPNGQEAIDAFHEALSGKQSLPDLLLLDLNMPIMDGWQFLEELLPLRPAKRLKIDILTSSIDPADMQRFDRIQKKIYHQLSYQNKPMTRESLVRMIAGTQ</sequence>
<dbReference type="Gene3D" id="3.40.50.2300">
    <property type="match status" value="1"/>
</dbReference>
<dbReference type="PANTHER" id="PTHR44520">
    <property type="entry name" value="RESPONSE REGULATOR RCP1-RELATED"/>
    <property type="match status" value="1"/>
</dbReference>
<dbReference type="Pfam" id="PF00072">
    <property type="entry name" value="Response_reg"/>
    <property type="match status" value="1"/>
</dbReference>
<protein>
    <submittedName>
        <fullName evidence="3">Response regulator receiver domain-containing protein</fullName>
    </submittedName>
</protein>
<evidence type="ECO:0000256" key="1">
    <source>
        <dbReference type="PROSITE-ProRule" id="PRU00169"/>
    </source>
</evidence>
<dbReference type="STRING" id="400055.SAMN04490243_0351"/>
<dbReference type="Proteomes" id="UP000199534">
    <property type="component" value="Unassembled WGS sequence"/>
</dbReference>
<dbReference type="InterPro" id="IPR011006">
    <property type="entry name" value="CheY-like_superfamily"/>
</dbReference>
<dbReference type="RefSeq" id="WP_092980188.1">
    <property type="nucleotide sequence ID" value="NZ_FOYQ01000001.1"/>
</dbReference>
<dbReference type="OrthoDB" id="673128at2"/>
<reference evidence="3 4" key="1">
    <citation type="submission" date="2016-10" db="EMBL/GenBank/DDBJ databases">
        <authorList>
            <person name="de Groot N.N."/>
        </authorList>
    </citation>
    <scope>NUCLEOTIDE SEQUENCE [LARGE SCALE GENOMIC DNA]</scope>
    <source>
        <strain evidence="3 4">DSM 21019</strain>
    </source>
</reference>
<feature type="modified residue" description="4-aspartylphosphate" evidence="1">
    <location>
        <position position="63"/>
    </location>
</feature>
<accession>A0A1I6FP86</accession>
<evidence type="ECO:0000313" key="3">
    <source>
        <dbReference type="EMBL" id="SFR31762.1"/>
    </source>
</evidence>
<feature type="domain" description="Response regulatory" evidence="2">
    <location>
        <begin position="6"/>
        <end position="135"/>
    </location>
</feature>
<dbReference type="AlphaFoldDB" id="A0A1I6FP86"/>
<name>A0A1I6FP86_9FLAO</name>
<keyword evidence="1" id="KW-0597">Phosphoprotein</keyword>
<proteinExistence type="predicted"/>
<dbReference type="GO" id="GO:0000160">
    <property type="term" value="P:phosphorelay signal transduction system"/>
    <property type="evidence" value="ECO:0007669"/>
    <property type="project" value="InterPro"/>
</dbReference>
<dbReference type="SMART" id="SM00448">
    <property type="entry name" value="REC"/>
    <property type="match status" value="1"/>
</dbReference>
<dbReference type="InterPro" id="IPR052893">
    <property type="entry name" value="TCS_response_regulator"/>
</dbReference>
<dbReference type="PROSITE" id="PS50110">
    <property type="entry name" value="RESPONSE_REGULATORY"/>
    <property type="match status" value="1"/>
</dbReference>
<evidence type="ECO:0000313" key="4">
    <source>
        <dbReference type="Proteomes" id="UP000199534"/>
    </source>
</evidence>
<organism evidence="3 4">
    <name type="scientific">Robiginitalea myxolifaciens</name>
    <dbReference type="NCBI Taxonomy" id="400055"/>
    <lineage>
        <taxon>Bacteria</taxon>
        <taxon>Pseudomonadati</taxon>
        <taxon>Bacteroidota</taxon>
        <taxon>Flavobacteriia</taxon>
        <taxon>Flavobacteriales</taxon>
        <taxon>Flavobacteriaceae</taxon>
        <taxon>Robiginitalea</taxon>
    </lineage>
</organism>
<dbReference type="PANTHER" id="PTHR44520:SF2">
    <property type="entry name" value="RESPONSE REGULATOR RCP1"/>
    <property type="match status" value="1"/>
</dbReference>